<dbReference type="EMBL" id="BGPR01000593">
    <property type="protein sequence ID" value="GBM27746.1"/>
    <property type="molecule type" value="Genomic_DNA"/>
</dbReference>
<keyword evidence="2" id="KW-1185">Reference proteome</keyword>
<dbReference type="Proteomes" id="UP000499080">
    <property type="component" value="Unassembled WGS sequence"/>
</dbReference>
<gene>
    <name evidence="1" type="ORF">AVEN_25362_1</name>
</gene>
<name>A0A4Y2EHK9_ARAVE</name>
<evidence type="ECO:0000313" key="1">
    <source>
        <dbReference type="EMBL" id="GBM27746.1"/>
    </source>
</evidence>
<accession>A0A4Y2EHK9</accession>
<dbReference type="AlphaFoldDB" id="A0A4Y2EHK9"/>
<comment type="caution">
    <text evidence="1">The sequence shown here is derived from an EMBL/GenBank/DDBJ whole genome shotgun (WGS) entry which is preliminary data.</text>
</comment>
<proteinExistence type="predicted"/>
<protein>
    <submittedName>
        <fullName evidence="1">Uncharacterized protein</fullName>
    </submittedName>
</protein>
<organism evidence="1 2">
    <name type="scientific">Araneus ventricosus</name>
    <name type="common">Orbweaver spider</name>
    <name type="synonym">Epeira ventricosa</name>
    <dbReference type="NCBI Taxonomy" id="182803"/>
    <lineage>
        <taxon>Eukaryota</taxon>
        <taxon>Metazoa</taxon>
        <taxon>Ecdysozoa</taxon>
        <taxon>Arthropoda</taxon>
        <taxon>Chelicerata</taxon>
        <taxon>Arachnida</taxon>
        <taxon>Araneae</taxon>
        <taxon>Araneomorphae</taxon>
        <taxon>Entelegynae</taxon>
        <taxon>Araneoidea</taxon>
        <taxon>Araneidae</taxon>
        <taxon>Araneus</taxon>
    </lineage>
</organism>
<evidence type="ECO:0000313" key="2">
    <source>
        <dbReference type="Proteomes" id="UP000499080"/>
    </source>
</evidence>
<sequence>MLTVNECGRQWKCEDGSGNTWMIMEVCGRQWKCVDGSGSTWMIMEEREEHLLPPPYQTNCQDNGPSEDVKNFTNPNSYEVCLEICESEFHEAVYNCQLSKTMMFSPSDFCSGKIILDVDMSSERQREIKERRDRCVEKCRPGCLKLHYSYKIQENKYQPEDVDVT</sequence>
<reference evidence="1 2" key="1">
    <citation type="journal article" date="2019" name="Sci. Rep.">
        <title>Orb-weaving spider Araneus ventricosus genome elucidates the spidroin gene catalogue.</title>
        <authorList>
            <person name="Kono N."/>
            <person name="Nakamura H."/>
            <person name="Ohtoshi R."/>
            <person name="Moran D.A.P."/>
            <person name="Shinohara A."/>
            <person name="Yoshida Y."/>
            <person name="Fujiwara M."/>
            <person name="Mori M."/>
            <person name="Tomita M."/>
            <person name="Arakawa K."/>
        </authorList>
    </citation>
    <scope>NUCLEOTIDE SEQUENCE [LARGE SCALE GENOMIC DNA]</scope>
</reference>